<keyword evidence="4" id="KW-1185">Reference proteome</keyword>
<feature type="region of interest" description="Disordered" evidence="2">
    <location>
        <begin position="385"/>
        <end position="404"/>
    </location>
</feature>
<dbReference type="AlphaFoldDB" id="A0A803PKW6"/>
<keyword evidence="1" id="KW-0175">Coiled coil</keyword>
<evidence type="ECO:0000256" key="1">
    <source>
        <dbReference type="SAM" id="Coils"/>
    </source>
</evidence>
<reference evidence="3" key="2">
    <citation type="submission" date="2021-03" db="UniProtKB">
        <authorList>
            <consortium name="EnsemblPlants"/>
        </authorList>
    </citation>
    <scope>IDENTIFICATION</scope>
</reference>
<organism evidence="3 4">
    <name type="scientific">Cannabis sativa</name>
    <name type="common">Hemp</name>
    <name type="synonym">Marijuana</name>
    <dbReference type="NCBI Taxonomy" id="3483"/>
    <lineage>
        <taxon>Eukaryota</taxon>
        <taxon>Viridiplantae</taxon>
        <taxon>Streptophyta</taxon>
        <taxon>Embryophyta</taxon>
        <taxon>Tracheophyta</taxon>
        <taxon>Spermatophyta</taxon>
        <taxon>Magnoliopsida</taxon>
        <taxon>eudicotyledons</taxon>
        <taxon>Gunneridae</taxon>
        <taxon>Pentapetalae</taxon>
        <taxon>rosids</taxon>
        <taxon>fabids</taxon>
        <taxon>Rosales</taxon>
        <taxon>Cannabaceae</taxon>
        <taxon>Cannabis</taxon>
    </lineage>
</organism>
<protein>
    <submittedName>
        <fullName evidence="3">Uncharacterized protein</fullName>
    </submittedName>
</protein>
<feature type="coiled-coil region" evidence="1">
    <location>
        <begin position="222"/>
        <end position="249"/>
    </location>
</feature>
<proteinExistence type="predicted"/>
<dbReference type="EMBL" id="UZAU01000525">
    <property type="status" value="NOT_ANNOTATED_CDS"/>
    <property type="molecule type" value="Genomic_DNA"/>
</dbReference>
<evidence type="ECO:0000313" key="3">
    <source>
        <dbReference type="EnsemblPlants" id="cds.evm.model.05.1325"/>
    </source>
</evidence>
<dbReference type="Proteomes" id="UP000596661">
    <property type="component" value="Chromosome 5"/>
</dbReference>
<dbReference type="Gramene" id="evm.model.05.1325">
    <property type="protein sequence ID" value="cds.evm.model.05.1325"/>
    <property type="gene ID" value="evm.TU.05.1325"/>
</dbReference>
<evidence type="ECO:0000256" key="2">
    <source>
        <dbReference type="SAM" id="MobiDB-lite"/>
    </source>
</evidence>
<sequence>MATTEEIASLEFEAKINSLIASASRLREKCNQLPEPNPVTINLTSPLSLSGERPNKCVEGGFDVWSWAHVKMRAHLPLREFYFFTSNFELRKILTLSWDFNLANCLHQSPLTPELEERINFYKSFSPKELQVEKLMTRKNLWEGDSDEFKDAITVITTEEALKAVKANEQWLEDWRRQFLEGLSEAKELSIRFKESATTSYRLRVDRFAMMARMDLMYVADSMRTQANIANVERRREEVERAFTQENAKMEATIKKRVPESFDKSLACENKATKIEKDLGDRYKDLHSKALTRIKEFEANSKQAKPYIQEKDKMIDILSQEYGRKAQIIEEKFINETTLEEKAKLHIDLQQKVDAAKVEAFKRAKEAEGKLATLSKVVDESQKRITKMEGESSNLKGCLQEQEP</sequence>
<evidence type="ECO:0000313" key="4">
    <source>
        <dbReference type="Proteomes" id="UP000596661"/>
    </source>
</evidence>
<accession>A0A803PKW6</accession>
<dbReference type="EnsemblPlants" id="evm.model.05.1325">
    <property type="protein sequence ID" value="cds.evm.model.05.1325"/>
    <property type="gene ID" value="evm.TU.05.1325"/>
</dbReference>
<reference evidence="3" key="1">
    <citation type="submission" date="2018-11" db="EMBL/GenBank/DDBJ databases">
        <authorList>
            <person name="Grassa J C."/>
        </authorList>
    </citation>
    <scope>NUCLEOTIDE SEQUENCE [LARGE SCALE GENOMIC DNA]</scope>
</reference>
<name>A0A803PKW6_CANSA</name>